<keyword evidence="3 6" id="KW-0413">Isomerase</keyword>
<evidence type="ECO:0000256" key="1">
    <source>
        <dbReference type="ARBA" id="ARBA00010876"/>
    </source>
</evidence>
<dbReference type="InterPro" id="IPR006145">
    <property type="entry name" value="PsdUridine_synth_RsuA/RluA"/>
</dbReference>
<dbReference type="PROSITE" id="PS50889">
    <property type="entry name" value="S4"/>
    <property type="match status" value="1"/>
</dbReference>
<dbReference type="GO" id="GO:0003723">
    <property type="term" value="F:RNA binding"/>
    <property type="evidence" value="ECO:0007669"/>
    <property type="project" value="UniProtKB-KW"/>
</dbReference>
<dbReference type="CDD" id="cd02869">
    <property type="entry name" value="PseudoU_synth_RluA_like"/>
    <property type="match status" value="1"/>
</dbReference>
<dbReference type="InterPro" id="IPR006224">
    <property type="entry name" value="PsdUridine_synth_RluA-like_CS"/>
</dbReference>
<dbReference type="Gene3D" id="3.10.290.10">
    <property type="entry name" value="RNA-binding S4 domain"/>
    <property type="match status" value="1"/>
</dbReference>
<dbReference type="InterPro" id="IPR036986">
    <property type="entry name" value="S4_RNA-bd_sf"/>
</dbReference>
<gene>
    <name evidence="6" type="primary">rluD</name>
    <name evidence="6" type="ORF">KBTEX_00218</name>
</gene>
<name>A0A5B8RB61_9ZZZZ</name>
<dbReference type="Gene3D" id="3.30.2350.10">
    <property type="entry name" value="Pseudouridine synthase"/>
    <property type="match status" value="1"/>
</dbReference>
<comment type="similarity">
    <text evidence="1">Belongs to the pseudouridine synthase RluA family.</text>
</comment>
<evidence type="ECO:0000256" key="2">
    <source>
        <dbReference type="ARBA" id="ARBA00022884"/>
    </source>
</evidence>
<sequence>MSTQTVHEQAEIPAGLAGWRLDRALAELFPDYSRSRLQKWLKSGAITVDGRVPRPRDSVAGGERVVVDAALEAADAVTGQALPLDVRYQDDSLIVIAKPAGLVVHPGAGNHDGTLQNALLHHFPELAALPRSGIVHRLDRDTSGVMVVARSLAAHRSLVEQLQERRMGREYLAVVAGVFTAGGHVDAPIGRHPRERTRMAVREGGRAAVTHYRIAERFPAHTLLRCRLESGRTHQIRVHMAHIRHPIVGDPVYGGRMRLPPGADEAVTAALRGFRRQALHAERLMLSHPETGDAMEWTVAPPEDFLALCEALRAHRDRGPDG</sequence>
<protein>
    <submittedName>
        <fullName evidence="6">Ribosomal large subunit pseudouridine synthase D</fullName>
        <ecNumber evidence="6">5.4.99.23</ecNumber>
    </submittedName>
</protein>
<dbReference type="PROSITE" id="PS01129">
    <property type="entry name" value="PSI_RLU"/>
    <property type="match status" value="1"/>
</dbReference>
<dbReference type="EC" id="5.4.99.23" evidence="6"/>
<dbReference type="AlphaFoldDB" id="A0A5B8RB61"/>
<dbReference type="FunFam" id="3.30.2350.10:FF:000006">
    <property type="entry name" value="Pseudouridine synthase"/>
    <property type="match status" value="1"/>
</dbReference>
<dbReference type="EMBL" id="MN079077">
    <property type="protein sequence ID" value="QEA03917.1"/>
    <property type="molecule type" value="Genomic_DNA"/>
</dbReference>
<reference evidence="6" key="1">
    <citation type="submission" date="2019-06" db="EMBL/GenBank/DDBJ databases">
        <authorList>
            <person name="Murdoch R.W."/>
            <person name="Fathepure B."/>
        </authorList>
    </citation>
    <scope>NUCLEOTIDE SEQUENCE</scope>
</reference>
<dbReference type="NCBIfam" id="NF008385">
    <property type="entry name" value="PRK11180.1"/>
    <property type="match status" value="1"/>
</dbReference>
<dbReference type="SUPFAM" id="SSF55120">
    <property type="entry name" value="Pseudouridine synthase"/>
    <property type="match status" value="1"/>
</dbReference>
<accession>A0A5B8RB61</accession>
<organism evidence="6">
    <name type="scientific">uncultured organism</name>
    <dbReference type="NCBI Taxonomy" id="155900"/>
    <lineage>
        <taxon>unclassified sequences</taxon>
        <taxon>environmental samples</taxon>
    </lineage>
</organism>
<dbReference type="InterPro" id="IPR020103">
    <property type="entry name" value="PsdUridine_synth_cat_dom_sf"/>
</dbReference>
<dbReference type="PANTHER" id="PTHR21600:SF44">
    <property type="entry name" value="RIBOSOMAL LARGE SUBUNIT PSEUDOURIDINE SYNTHASE D"/>
    <property type="match status" value="1"/>
</dbReference>
<proteinExistence type="inferred from homology"/>
<dbReference type="GO" id="GO:0000455">
    <property type="term" value="P:enzyme-directed rRNA pseudouridine synthesis"/>
    <property type="evidence" value="ECO:0007669"/>
    <property type="project" value="TreeGrafter"/>
</dbReference>
<feature type="domain" description="RNA-binding S4" evidence="5">
    <location>
        <begin position="20"/>
        <end position="65"/>
    </location>
</feature>
<dbReference type="PANTHER" id="PTHR21600">
    <property type="entry name" value="MITOCHONDRIAL RNA PSEUDOURIDINE SYNTHASE"/>
    <property type="match status" value="1"/>
</dbReference>
<dbReference type="SUPFAM" id="SSF55174">
    <property type="entry name" value="Alpha-L RNA-binding motif"/>
    <property type="match status" value="1"/>
</dbReference>
<dbReference type="GO" id="GO:0160140">
    <property type="term" value="F:23S rRNA pseudouridine(1911/1915/1917) synthase activity"/>
    <property type="evidence" value="ECO:0007669"/>
    <property type="project" value="UniProtKB-EC"/>
</dbReference>
<evidence type="ECO:0000313" key="6">
    <source>
        <dbReference type="EMBL" id="QEA03917.1"/>
    </source>
</evidence>
<evidence type="ECO:0000259" key="5">
    <source>
        <dbReference type="Pfam" id="PF01479"/>
    </source>
</evidence>
<evidence type="ECO:0000259" key="4">
    <source>
        <dbReference type="Pfam" id="PF00849"/>
    </source>
</evidence>
<evidence type="ECO:0000256" key="3">
    <source>
        <dbReference type="ARBA" id="ARBA00023235"/>
    </source>
</evidence>
<dbReference type="NCBIfam" id="TIGR00005">
    <property type="entry name" value="rluA_subfam"/>
    <property type="match status" value="1"/>
</dbReference>
<feature type="domain" description="Pseudouridine synthase RsuA/RluA-like" evidence="4">
    <location>
        <begin position="93"/>
        <end position="242"/>
    </location>
</feature>
<dbReference type="InterPro" id="IPR006225">
    <property type="entry name" value="PsdUridine_synth_RluC/D"/>
</dbReference>
<dbReference type="Pfam" id="PF01479">
    <property type="entry name" value="S4"/>
    <property type="match status" value="1"/>
</dbReference>
<dbReference type="InterPro" id="IPR002942">
    <property type="entry name" value="S4_RNA-bd"/>
</dbReference>
<dbReference type="Pfam" id="PF00849">
    <property type="entry name" value="PseudoU_synth_2"/>
    <property type="match status" value="1"/>
</dbReference>
<dbReference type="CDD" id="cd00165">
    <property type="entry name" value="S4"/>
    <property type="match status" value="1"/>
</dbReference>
<keyword evidence="2" id="KW-0694">RNA-binding</keyword>
<dbReference type="InterPro" id="IPR050188">
    <property type="entry name" value="RluA_PseudoU_synthase"/>
</dbReference>